<dbReference type="InterPro" id="IPR004165">
    <property type="entry name" value="CoA_trans_fam_I"/>
</dbReference>
<dbReference type="InterPro" id="IPR037171">
    <property type="entry name" value="NagB/RpiA_transferase-like"/>
</dbReference>
<reference evidence="3" key="1">
    <citation type="journal article" date="2019" name="Int. J. Syst. Evol. Microbiol.">
        <title>The Global Catalogue of Microorganisms (GCM) 10K type strain sequencing project: providing services to taxonomists for standard genome sequencing and annotation.</title>
        <authorList>
            <consortium name="The Broad Institute Genomics Platform"/>
            <consortium name="The Broad Institute Genome Sequencing Center for Infectious Disease"/>
            <person name="Wu L."/>
            <person name="Ma J."/>
        </authorList>
    </citation>
    <scope>NUCLEOTIDE SEQUENCE [LARGE SCALE GENOMIC DNA]</scope>
    <source>
        <strain evidence="3">CCM 7435</strain>
    </source>
</reference>
<dbReference type="PANTHER" id="PTHR43293:SF3">
    <property type="entry name" value="CHOLESTEROL RING-CLEAVING HYDROLASE IPDB SUBUNIT"/>
    <property type="match status" value="1"/>
</dbReference>
<dbReference type="Gene3D" id="3.40.1080.10">
    <property type="entry name" value="Glutaconate Coenzyme A-transferase"/>
    <property type="match status" value="1"/>
</dbReference>
<evidence type="ECO:0000256" key="1">
    <source>
        <dbReference type="SAM" id="MobiDB-lite"/>
    </source>
</evidence>
<dbReference type="Proteomes" id="UP001597299">
    <property type="component" value="Unassembled WGS sequence"/>
</dbReference>
<comment type="caution">
    <text evidence="2">The sequence shown here is derived from an EMBL/GenBank/DDBJ whole genome shotgun (WGS) entry which is preliminary data.</text>
</comment>
<name>A0ABW4Z4R3_9HYPH</name>
<dbReference type="GO" id="GO:0016740">
    <property type="term" value="F:transferase activity"/>
    <property type="evidence" value="ECO:0007669"/>
    <property type="project" value="UniProtKB-KW"/>
</dbReference>
<dbReference type="EMBL" id="JBHUHD010000001">
    <property type="protein sequence ID" value="MFD2143253.1"/>
    <property type="molecule type" value="Genomic_DNA"/>
</dbReference>
<gene>
    <name evidence="2" type="ORF">ACFSNC_22835</name>
</gene>
<evidence type="ECO:0000313" key="3">
    <source>
        <dbReference type="Proteomes" id="UP001597299"/>
    </source>
</evidence>
<protein>
    <submittedName>
        <fullName evidence="2">CoA transferase subunit A</fullName>
    </submittedName>
</protein>
<evidence type="ECO:0000313" key="2">
    <source>
        <dbReference type="EMBL" id="MFD2143253.1"/>
    </source>
</evidence>
<proteinExistence type="predicted"/>
<dbReference type="Pfam" id="PF01144">
    <property type="entry name" value="CoA_trans"/>
    <property type="match status" value="1"/>
</dbReference>
<dbReference type="SMART" id="SM00882">
    <property type="entry name" value="CoA_trans"/>
    <property type="match status" value="1"/>
</dbReference>
<organism evidence="2 3">
    <name type="scientific">Ancylobacter oerskovii</name>
    <dbReference type="NCBI Taxonomy" id="459519"/>
    <lineage>
        <taxon>Bacteria</taxon>
        <taxon>Pseudomonadati</taxon>
        <taxon>Pseudomonadota</taxon>
        <taxon>Alphaproteobacteria</taxon>
        <taxon>Hyphomicrobiales</taxon>
        <taxon>Xanthobacteraceae</taxon>
        <taxon>Ancylobacter</taxon>
    </lineage>
</organism>
<keyword evidence="3" id="KW-1185">Reference proteome</keyword>
<dbReference type="Gene3D" id="3.30.30.40">
    <property type="match status" value="1"/>
</dbReference>
<dbReference type="RefSeq" id="WP_213355690.1">
    <property type="nucleotide sequence ID" value="NZ_JAHBGB010000044.1"/>
</dbReference>
<sequence length="330" mass="36868">MSASPKPREEGERVTQSYLDLRQKTRERDRSLRDKVMSLEEAAKLVPDGASVALGGCTASRTPMAMLWALIRARKTGLTVSRSIMSTEGDLLYASGLSRHIITSWFSQGIVWGVSKVMRAYTESHRATFEEWSHMAMGLRYRAGAMGVPFMPMRSMMGSGVVDRAPGARTMECPFTGETLLLVPALNPDVALIHVQRCDAYGNAQLDGLSFMDIDIAMAANRVILTTERIVSNDQIRRHPDQTKIGFFTVDAVVEVPFGSAPHECYGLYEPFYSHMDLYAQMTAKDPDKGAAEYLERFHYEPKDWADYLSRIGMAELLDAQRRGSGIYDD</sequence>
<accession>A0ABW4Z4R3</accession>
<feature type="region of interest" description="Disordered" evidence="1">
    <location>
        <begin position="1"/>
        <end position="20"/>
    </location>
</feature>
<feature type="compositionally biased region" description="Basic and acidic residues" evidence="1">
    <location>
        <begin position="1"/>
        <end position="13"/>
    </location>
</feature>
<keyword evidence="2" id="KW-0808">Transferase</keyword>
<dbReference type="SUPFAM" id="SSF100950">
    <property type="entry name" value="NagB/RpiA/CoA transferase-like"/>
    <property type="match status" value="1"/>
</dbReference>
<dbReference type="PANTHER" id="PTHR43293">
    <property type="entry name" value="ACETATE COA-TRANSFERASE YDIF"/>
    <property type="match status" value="1"/>
</dbReference>